<evidence type="ECO:0000256" key="2">
    <source>
        <dbReference type="SAM" id="MobiDB-lite"/>
    </source>
</evidence>
<proteinExistence type="predicted"/>
<dbReference type="Pfam" id="PF01520">
    <property type="entry name" value="Amidase_3"/>
    <property type="match status" value="1"/>
</dbReference>
<dbReference type="GO" id="GO:0008745">
    <property type="term" value="F:N-acetylmuramoyl-L-alanine amidase activity"/>
    <property type="evidence" value="ECO:0007669"/>
    <property type="project" value="InterPro"/>
</dbReference>
<feature type="domain" description="MurNAc-LAA" evidence="3">
    <location>
        <begin position="69"/>
        <end position="187"/>
    </location>
</feature>
<evidence type="ECO:0000313" key="4">
    <source>
        <dbReference type="EMBL" id="ANZ45435.1"/>
    </source>
</evidence>
<protein>
    <recommendedName>
        <fullName evidence="3">MurNAc-LAA domain-containing protein</fullName>
    </recommendedName>
</protein>
<dbReference type="GeneID" id="83058256"/>
<dbReference type="SMART" id="SM00646">
    <property type="entry name" value="Ami_3"/>
    <property type="match status" value="1"/>
</dbReference>
<dbReference type="PANTHER" id="PTHR30404:SF0">
    <property type="entry name" value="N-ACETYLMURAMOYL-L-ALANINE AMIDASE AMIC"/>
    <property type="match status" value="1"/>
</dbReference>
<dbReference type="Gene3D" id="3.40.630.40">
    <property type="entry name" value="Zn-dependent exopeptidases"/>
    <property type="match status" value="1"/>
</dbReference>
<dbReference type="AlphaFoldDB" id="A0A1B2I633"/>
<organism evidence="4 5">
    <name type="scientific">Cloacibacillus porcorum</name>
    <dbReference type="NCBI Taxonomy" id="1197717"/>
    <lineage>
        <taxon>Bacteria</taxon>
        <taxon>Thermotogati</taxon>
        <taxon>Synergistota</taxon>
        <taxon>Synergistia</taxon>
        <taxon>Synergistales</taxon>
        <taxon>Synergistaceae</taxon>
        <taxon>Cloacibacillus</taxon>
    </lineage>
</organism>
<dbReference type="EMBL" id="CP016757">
    <property type="protein sequence ID" value="ANZ45435.1"/>
    <property type="molecule type" value="Genomic_DNA"/>
</dbReference>
<evidence type="ECO:0000313" key="5">
    <source>
        <dbReference type="Proteomes" id="UP000093044"/>
    </source>
</evidence>
<dbReference type="InterPro" id="IPR002508">
    <property type="entry name" value="MurNAc-LAA_cat"/>
</dbReference>
<keyword evidence="1" id="KW-0378">Hydrolase</keyword>
<keyword evidence="5" id="KW-1185">Reference proteome</keyword>
<evidence type="ECO:0000256" key="1">
    <source>
        <dbReference type="ARBA" id="ARBA00022801"/>
    </source>
</evidence>
<dbReference type="STRING" id="1197717.BED41_10380"/>
<gene>
    <name evidence="4" type="ORF">BED41_10380</name>
</gene>
<dbReference type="InterPro" id="IPR050695">
    <property type="entry name" value="N-acetylmuramoyl_amidase_3"/>
</dbReference>
<dbReference type="GO" id="GO:0009253">
    <property type="term" value="P:peptidoglycan catabolic process"/>
    <property type="evidence" value="ECO:0007669"/>
    <property type="project" value="InterPro"/>
</dbReference>
<dbReference type="GO" id="GO:0030288">
    <property type="term" value="C:outer membrane-bounded periplasmic space"/>
    <property type="evidence" value="ECO:0007669"/>
    <property type="project" value="TreeGrafter"/>
</dbReference>
<dbReference type="PANTHER" id="PTHR30404">
    <property type="entry name" value="N-ACETYLMURAMOYL-L-ALANINE AMIDASE"/>
    <property type="match status" value="1"/>
</dbReference>
<feature type="region of interest" description="Disordered" evidence="2">
    <location>
        <begin position="1"/>
        <end position="21"/>
    </location>
</feature>
<dbReference type="CDD" id="cd02696">
    <property type="entry name" value="MurNAc-LAA"/>
    <property type="match status" value="1"/>
</dbReference>
<reference evidence="4" key="1">
    <citation type="submission" date="2016-08" db="EMBL/GenBank/DDBJ databases">
        <title>Complete genome of Cloacibacillus porcorum.</title>
        <authorList>
            <person name="Looft T."/>
            <person name="Bayles D.O."/>
            <person name="Alt D.P."/>
        </authorList>
    </citation>
    <scope>NUCLEOTIDE SEQUENCE [LARGE SCALE GENOMIC DNA]</scope>
    <source>
        <strain evidence="4">CL-84</strain>
    </source>
</reference>
<dbReference type="SUPFAM" id="SSF53187">
    <property type="entry name" value="Zn-dependent exopeptidases"/>
    <property type="match status" value="1"/>
</dbReference>
<dbReference type="Proteomes" id="UP000093044">
    <property type="component" value="Chromosome"/>
</dbReference>
<dbReference type="OrthoDB" id="9180606at2"/>
<name>A0A1B2I633_9BACT</name>
<sequence>MKIVIDPGHGAPDGGAVGPKGTREADITLKVAHALAKELAARGHIASMTRSGNSRTFRNDRTADLRSRPAFANRIDADCFISLHCNGAANPAANGFEIYTTPGRDHSDPLATAIFEAWGRMFPQQRKRTDTSDGDPDKEANYLVLRECRVPAVLVEMAFITNPQEEAFLRSAANHDAMAAAVADGIEAWERKRRG</sequence>
<dbReference type="KEGG" id="cpor:BED41_10380"/>
<evidence type="ECO:0000259" key="3">
    <source>
        <dbReference type="SMART" id="SM00646"/>
    </source>
</evidence>
<dbReference type="RefSeq" id="WP_066745720.1">
    <property type="nucleotide sequence ID" value="NZ_CP016757.1"/>
</dbReference>
<accession>A0A1B2I633</accession>